<evidence type="ECO:0000313" key="2">
    <source>
        <dbReference type="Proteomes" id="UP000245207"/>
    </source>
</evidence>
<name>A0A2U1LTN3_ARTAN</name>
<dbReference type="OrthoDB" id="1734542at2759"/>
<organism evidence="1 2">
    <name type="scientific">Artemisia annua</name>
    <name type="common">Sweet wormwood</name>
    <dbReference type="NCBI Taxonomy" id="35608"/>
    <lineage>
        <taxon>Eukaryota</taxon>
        <taxon>Viridiplantae</taxon>
        <taxon>Streptophyta</taxon>
        <taxon>Embryophyta</taxon>
        <taxon>Tracheophyta</taxon>
        <taxon>Spermatophyta</taxon>
        <taxon>Magnoliopsida</taxon>
        <taxon>eudicotyledons</taxon>
        <taxon>Gunneridae</taxon>
        <taxon>Pentapetalae</taxon>
        <taxon>asterids</taxon>
        <taxon>campanulids</taxon>
        <taxon>Asterales</taxon>
        <taxon>Asteraceae</taxon>
        <taxon>Asteroideae</taxon>
        <taxon>Anthemideae</taxon>
        <taxon>Artemisiinae</taxon>
        <taxon>Artemisia</taxon>
    </lineage>
</organism>
<dbReference type="Proteomes" id="UP000245207">
    <property type="component" value="Unassembled WGS sequence"/>
</dbReference>
<keyword evidence="2" id="KW-1185">Reference proteome</keyword>
<dbReference type="AlphaFoldDB" id="A0A2U1LTN3"/>
<dbReference type="EMBL" id="PKPP01007814">
    <property type="protein sequence ID" value="PWA52362.1"/>
    <property type="molecule type" value="Genomic_DNA"/>
</dbReference>
<reference evidence="1 2" key="1">
    <citation type="journal article" date="2018" name="Mol. Plant">
        <title>The genome of Artemisia annua provides insight into the evolution of Asteraceae family and artemisinin biosynthesis.</title>
        <authorList>
            <person name="Shen Q."/>
            <person name="Zhang L."/>
            <person name="Liao Z."/>
            <person name="Wang S."/>
            <person name="Yan T."/>
            <person name="Shi P."/>
            <person name="Liu M."/>
            <person name="Fu X."/>
            <person name="Pan Q."/>
            <person name="Wang Y."/>
            <person name="Lv Z."/>
            <person name="Lu X."/>
            <person name="Zhang F."/>
            <person name="Jiang W."/>
            <person name="Ma Y."/>
            <person name="Chen M."/>
            <person name="Hao X."/>
            <person name="Li L."/>
            <person name="Tang Y."/>
            <person name="Lv G."/>
            <person name="Zhou Y."/>
            <person name="Sun X."/>
            <person name="Brodelius P.E."/>
            <person name="Rose J.K.C."/>
            <person name="Tang K."/>
        </authorList>
    </citation>
    <scope>NUCLEOTIDE SEQUENCE [LARGE SCALE GENOMIC DNA]</scope>
    <source>
        <strain evidence="2">cv. Huhao1</strain>
        <tissue evidence="1">Leaf</tissue>
    </source>
</reference>
<protein>
    <submittedName>
        <fullName evidence="1">Phytosulfokine</fullName>
    </submittedName>
</protein>
<accession>A0A2U1LTN3</accession>
<evidence type="ECO:0000313" key="1">
    <source>
        <dbReference type="EMBL" id="PWA52362.1"/>
    </source>
</evidence>
<sequence>MSLNVVSCNWNETINSIADKPCNNSIWSIVRRLCLAAAVYGVWNERNYRIFRDERCNCETVLGRICEQVRWRLISLKAKPTSAISQVEEIWNIKIGRIGC</sequence>
<gene>
    <name evidence="1" type="ORF">CTI12_AA455630</name>
</gene>
<proteinExistence type="predicted"/>
<comment type="caution">
    <text evidence="1">The sequence shown here is derived from an EMBL/GenBank/DDBJ whole genome shotgun (WGS) entry which is preliminary data.</text>
</comment>